<feature type="compositionally biased region" description="Pro residues" evidence="1">
    <location>
        <begin position="311"/>
        <end position="323"/>
    </location>
</feature>
<feature type="compositionally biased region" description="Basic and acidic residues" evidence="1">
    <location>
        <begin position="369"/>
        <end position="383"/>
    </location>
</feature>
<feature type="compositionally biased region" description="Basic and acidic residues" evidence="1">
    <location>
        <begin position="204"/>
        <end position="225"/>
    </location>
</feature>
<feature type="compositionally biased region" description="Polar residues" evidence="1">
    <location>
        <begin position="464"/>
        <end position="486"/>
    </location>
</feature>
<sequence>MMLPLMQGPVQGIAPRESTPSPSFRERQRATKTHSLPIVPSLNQLQERQSAYSQGQQPSPTTSTGSYPPRRSPPPSRISPVAAKMSVAAHAREHTPEGAPSPPVQAIQPQVLPPHLIPLPSGGPQHSQSLPSVPQVAQNPHHPRPINRHPATNFLSQFGAEPWQMSPELMAEIERADMLYAPAGQAGFAYAGGAASAGQGQHLPAKDPAVERVRAGDRASPKDQDGTAAKRQSRDKESMNARDSPKARDRSQTVSSISSMEGHAAARTPEYRGSPQFQTPMASPGERTAAYTQYVPEVYRDQGGSTQAQGPTPPTRKPVPPVGPAEAAPTRSTPPTSSKLSSSHTPPTQVMTSRQSERSLPLQEEPEEDHYVDRVPEYEDRHRGSTPPSSEVFAEGRYEPRREHARTASRGSDDDEDDVTLNEEEEEPHQMQGKDGEDSGSGSGFTPRSPTVPLPDRSRDPTYPNASSQYQAATNAEYQAATNAEYQKTIRAAKHRSGPTDQLGMRSFDPNMFVESTVNSLRSHDRDSPAGDQRQSSRPPQPQPQLQPQPQPQLQQQAQQTQARLDTSRLQAEATRQAAMGQFMEQQKAYGGMHPQAFSAFDDLHSLLEDPTSSYIRSFLRTPGARPNAPIPPTPQSNTAAPSPSPLLSAMHSEAEGRQIGSPYPYPFTHIRRSTMPAMQQAPSSTPDMNNPEYIREQMARQWQMYALNNGFQLSSEASTFSPPGTPFPGPGYNPLTFVPFMGVQNLGQAGARASVMSMRSSPSHEPVSLPPPPAIRGRGLRRRDQSTSNLRAPQPGPRTVRRVKPPPRVESTQPRETSPELSSEESGEETAGEEKFVDHYVGESSTQHATSVTSWTNGTGNGNGNGHVEEEDGEWVDEGEEGEEEDLLELEFHPTYVSSPQRRRRRWETRWDALIQAFQALDRETDATLVMLASPSHSTKLHALTSRSIRRDPALYNSPKLAGIRASFNHLATKRRNARSQRMSLVERLHLSTGSAASFDGSPITAESREADLRRALEAALGSLHEMGKIYEEREMRWREEMSQLTDDRDRVELVLKQALGPLVTNGNGNGNGNVNGRP</sequence>
<feature type="compositionally biased region" description="Pro residues" evidence="1">
    <location>
        <begin position="539"/>
        <end position="551"/>
    </location>
</feature>
<evidence type="ECO:0000256" key="1">
    <source>
        <dbReference type="SAM" id="MobiDB-lite"/>
    </source>
</evidence>
<dbReference type="InParanoid" id="S8FE73"/>
<organism evidence="2 3">
    <name type="scientific">Fomitopsis schrenkii</name>
    <name type="common">Brown rot fungus</name>
    <dbReference type="NCBI Taxonomy" id="2126942"/>
    <lineage>
        <taxon>Eukaryota</taxon>
        <taxon>Fungi</taxon>
        <taxon>Dikarya</taxon>
        <taxon>Basidiomycota</taxon>
        <taxon>Agaricomycotina</taxon>
        <taxon>Agaricomycetes</taxon>
        <taxon>Polyporales</taxon>
        <taxon>Fomitopsis</taxon>
    </lineage>
</organism>
<feature type="compositionally biased region" description="Acidic residues" evidence="1">
    <location>
        <begin position="870"/>
        <end position="885"/>
    </location>
</feature>
<dbReference type="OrthoDB" id="3243310at2759"/>
<accession>S8FE73</accession>
<proteinExistence type="predicted"/>
<feature type="region of interest" description="Disordered" evidence="1">
    <location>
        <begin position="753"/>
        <end position="885"/>
    </location>
</feature>
<dbReference type="Proteomes" id="UP000015241">
    <property type="component" value="Unassembled WGS sequence"/>
</dbReference>
<feature type="compositionally biased region" description="Low complexity" evidence="1">
    <location>
        <begin position="52"/>
        <end position="69"/>
    </location>
</feature>
<feature type="compositionally biased region" description="Polar residues" evidence="1">
    <location>
        <begin position="124"/>
        <end position="138"/>
    </location>
</feature>
<feature type="compositionally biased region" description="Acidic residues" evidence="1">
    <location>
        <begin position="413"/>
        <end position="427"/>
    </location>
</feature>
<gene>
    <name evidence="2" type="ORF">FOMPIDRAFT_1163721</name>
</gene>
<feature type="compositionally biased region" description="Acidic residues" evidence="1">
    <location>
        <begin position="823"/>
        <end position="832"/>
    </location>
</feature>
<feature type="compositionally biased region" description="Polar residues" evidence="1">
    <location>
        <begin position="844"/>
        <end position="856"/>
    </location>
</feature>
<dbReference type="STRING" id="743788.S8FE73"/>
<evidence type="ECO:0000313" key="3">
    <source>
        <dbReference type="Proteomes" id="UP000015241"/>
    </source>
</evidence>
<feature type="region of interest" description="Disordered" evidence="1">
    <location>
        <begin position="194"/>
        <end position="575"/>
    </location>
</feature>
<dbReference type="EMBL" id="KE504154">
    <property type="protein sequence ID" value="EPS99785.1"/>
    <property type="molecule type" value="Genomic_DNA"/>
</dbReference>
<dbReference type="HOGENOM" id="CLU_004143_0_0_1"/>
<feature type="compositionally biased region" description="Polar residues" evidence="1">
    <location>
        <begin position="41"/>
        <end position="51"/>
    </location>
</feature>
<evidence type="ECO:0000313" key="2">
    <source>
        <dbReference type="EMBL" id="EPS99785.1"/>
    </source>
</evidence>
<keyword evidence="3" id="KW-1185">Reference proteome</keyword>
<dbReference type="AlphaFoldDB" id="S8FE73"/>
<feature type="compositionally biased region" description="Basic and acidic residues" evidence="1">
    <location>
        <begin position="833"/>
        <end position="842"/>
    </location>
</feature>
<protein>
    <submittedName>
        <fullName evidence="2">Uncharacterized protein</fullName>
    </submittedName>
</protein>
<reference evidence="2 3" key="1">
    <citation type="journal article" date="2012" name="Science">
        <title>The Paleozoic origin of enzymatic lignin decomposition reconstructed from 31 fungal genomes.</title>
        <authorList>
            <person name="Floudas D."/>
            <person name="Binder M."/>
            <person name="Riley R."/>
            <person name="Barry K."/>
            <person name="Blanchette R.A."/>
            <person name="Henrissat B."/>
            <person name="Martinez A.T."/>
            <person name="Otillar R."/>
            <person name="Spatafora J.W."/>
            <person name="Yadav J.S."/>
            <person name="Aerts A."/>
            <person name="Benoit I."/>
            <person name="Boyd A."/>
            <person name="Carlson A."/>
            <person name="Copeland A."/>
            <person name="Coutinho P.M."/>
            <person name="de Vries R.P."/>
            <person name="Ferreira P."/>
            <person name="Findley K."/>
            <person name="Foster B."/>
            <person name="Gaskell J."/>
            <person name="Glotzer D."/>
            <person name="Gorecki P."/>
            <person name="Heitman J."/>
            <person name="Hesse C."/>
            <person name="Hori C."/>
            <person name="Igarashi K."/>
            <person name="Jurgens J.A."/>
            <person name="Kallen N."/>
            <person name="Kersten P."/>
            <person name="Kohler A."/>
            <person name="Kuees U."/>
            <person name="Kumar T.K.A."/>
            <person name="Kuo A."/>
            <person name="LaButti K."/>
            <person name="Larrondo L.F."/>
            <person name="Lindquist E."/>
            <person name="Ling A."/>
            <person name="Lombard V."/>
            <person name="Lucas S."/>
            <person name="Lundell T."/>
            <person name="Martin R."/>
            <person name="McLaughlin D.J."/>
            <person name="Morgenstern I."/>
            <person name="Morin E."/>
            <person name="Murat C."/>
            <person name="Nagy L.G."/>
            <person name="Nolan M."/>
            <person name="Ohm R.A."/>
            <person name="Patyshakuliyeva A."/>
            <person name="Rokas A."/>
            <person name="Ruiz-Duenas F.J."/>
            <person name="Sabat G."/>
            <person name="Salamov A."/>
            <person name="Samejima M."/>
            <person name="Schmutz J."/>
            <person name="Slot J.C."/>
            <person name="St John F."/>
            <person name="Stenlid J."/>
            <person name="Sun H."/>
            <person name="Sun S."/>
            <person name="Syed K."/>
            <person name="Tsang A."/>
            <person name="Wiebenga A."/>
            <person name="Young D."/>
            <person name="Pisabarro A."/>
            <person name="Eastwood D.C."/>
            <person name="Martin F."/>
            <person name="Cullen D."/>
            <person name="Grigoriev I.V."/>
            <person name="Hibbett D.S."/>
        </authorList>
    </citation>
    <scope>NUCLEOTIDE SEQUENCE</scope>
    <source>
        <strain evidence="3">FP-58527</strain>
    </source>
</reference>
<feature type="region of interest" description="Disordered" evidence="1">
    <location>
        <begin position="1"/>
        <end position="152"/>
    </location>
</feature>
<dbReference type="eggNOG" id="ENOG502QQMS">
    <property type="taxonomic scope" value="Eukaryota"/>
</dbReference>
<feature type="compositionally biased region" description="Low complexity" evidence="1">
    <location>
        <begin position="324"/>
        <end position="348"/>
    </location>
</feature>
<name>S8FE73_FOMSC</name>
<feature type="compositionally biased region" description="Low complexity" evidence="1">
    <location>
        <begin position="552"/>
        <end position="563"/>
    </location>
</feature>
<feature type="compositionally biased region" description="Basic and acidic residues" evidence="1">
    <location>
        <begin position="428"/>
        <end position="437"/>
    </location>
</feature>
<feature type="compositionally biased region" description="Basic and acidic residues" evidence="1">
    <location>
        <begin position="232"/>
        <end position="251"/>
    </location>
</feature>
<feature type="compositionally biased region" description="Basic and acidic residues" evidence="1">
    <location>
        <begin position="394"/>
        <end position="406"/>
    </location>
</feature>
<feature type="region of interest" description="Disordered" evidence="1">
    <location>
        <begin position="621"/>
        <end position="647"/>
    </location>
</feature>